<dbReference type="Proteomes" id="UP000005238">
    <property type="component" value="Unassembled WGS sequence"/>
</dbReference>
<accession>H3HA31</accession>
<dbReference type="Pfam" id="PF03732">
    <property type="entry name" value="Retrotrans_gag"/>
    <property type="match status" value="1"/>
</dbReference>
<dbReference type="InterPro" id="IPR053134">
    <property type="entry name" value="RNA-dir_DNA_polymerase"/>
</dbReference>
<dbReference type="VEuPathDB" id="FungiDB:KRP22_13460"/>
<dbReference type="PANTHER" id="PTHR24559:SF444">
    <property type="entry name" value="REVERSE TRANSCRIPTASE DOMAIN-CONTAINING PROTEIN"/>
    <property type="match status" value="1"/>
</dbReference>
<dbReference type="InterPro" id="IPR043502">
    <property type="entry name" value="DNA/RNA_pol_sf"/>
</dbReference>
<dbReference type="Gene3D" id="3.10.10.10">
    <property type="entry name" value="HIV Type 1 Reverse Transcriptase, subunit A, domain 1"/>
    <property type="match status" value="1"/>
</dbReference>
<dbReference type="EMBL" id="DS568305">
    <property type="status" value="NOT_ANNOTATED_CDS"/>
    <property type="molecule type" value="Genomic_DNA"/>
</dbReference>
<dbReference type="InParanoid" id="H3HA31"/>
<reference evidence="3" key="1">
    <citation type="journal article" date="2006" name="Science">
        <title>Phytophthora genome sequences uncover evolutionary origins and mechanisms of pathogenesis.</title>
        <authorList>
            <person name="Tyler B.M."/>
            <person name="Tripathy S."/>
            <person name="Zhang X."/>
            <person name="Dehal P."/>
            <person name="Jiang R.H."/>
            <person name="Aerts A."/>
            <person name="Arredondo F.D."/>
            <person name="Baxter L."/>
            <person name="Bensasson D."/>
            <person name="Beynon J.L."/>
            <person name="Chapman J."/>
            <person name="Damasceno C.M."/>
            <person name="Dorrance A.E."/>
            <person name="Dou D."/>
            <person name="Dickerman A.W."/>
            <person name="Dubchak I.L."/>
            <person name="Garbelotto M."/>
            <person name="Gijzen M."/>
            <person name="Gordon S.G."/>
            <person name="Govers F."/>
            <person name="Grunwald N.J."/>
            <person name="Huang W."/>
            <person name="Ivors K.L."/>
            <person name="Jones R.W."/>
            <person name="Kamoun S."/>
            <person name="Krampis K."/>
            <person name="Lamour K.H."/>
            <person name="Lee M.K."/>
            <person name="McDonald W.H."/>
            <person name="Medina M."/>
            <person name="Meijer H.J."/>
            <person name="Nordberg E.K."/>
            <person name="Maclean D.J."/>
            <person name="Ospina-Giraldo M.D."/>
            <person name="Morris P.F."/>
            <person name="Phuntumart V."/>
            <person name="Putnam N.H."/>
            <person name="Rash S."/>
            <person name="Rose J.K."/>
            <person name="Sakihama Y."/>
            <person name="Salamov A.A."/>
            <person name="Savidor A."/>
            <person name="Scheuring C.F."/>
            <person name="Smith B.M."/>
            <person name="Sobral B.W."/>
            <person name="Terry A."/>
            <person name="Torto-Alalibo T.A."/>
            <person name="Win J."/>
            <person name="Xu Z."/>
            <person name="Zhang H."/>
            <person name="Grigoriev I.V."/>
            <person name="Rokhsar D.S."/>
            <person name="Boore J.L."/>
        </authorList>
    </citation>
    <scope>NUCLEOTIDE SEQUENCE [LARGE SCALE GENOMIC DNA]</scope>
    <source>
        <strain evidence="3">Pr102</strain>
    </source>
</reference>
<name>H3HA31_PHYRM</name>
<protein>
    <recommendedName>
        <fullName evidence="1">Retrotransposon gag domain-containing protein</fullName>
    </recommendedName>
</protein>
<dbReference type="HOGENOM" id="CLU_000384_41_1_1"/>
<dbReference type="eggNOG" id="KOG0017">
    <property type="taxonomic scope" value="Eukaryota"/>
</dbReference>
<reference evidence="2" key="2">
    <citation type="submission" date="2015-06" db="UniProtKB">
        <authorList>
            <consortium name="EnsemblProtists"/>
        </authorList>
    </citation>
    <scope>IDENTIFICATION</scope>
    <source>
        <strain evidence="2">Pr102</strain>
    </source>
</reference>
<dbReference type="InterPro" id="IPR005162">
    <property type="entry name" value="Retrotrans_gag_dom"/>
</dbReference>
<dbReference type="InterPro" id="IPR043128">
    <property type="entry name" value="Rev_trsase/Diguanyl_cyclase"/>
</dbReference>
<organism evidence="2 3">
    <name type="scientific">Phytophthora ramorum</name>
    <name type="common">Sudden oak death agent</name>
    <dbReference type="NCBI Taxonomy" id="164328"/>
    <lineage>
        <taxon>Eukaryota</taxon>
        <taxon>Sar</taxon>
        <taxon>Stramenopiles</taxon>
        <taxon>Oomycota</taxon>
        <taxon>Peronosporomycetes</taxon>
        <taxon>Peronosporales</taxon>
        <taxon>Peronosporaceae</taxon>
        <taxon>Phytophthora</taxon>
    </lineage>
</organism>
<evidence type="ECO:0000259" key="1">
    <source>
        <dbReference type="Pfam" id="PF03732"/>
    </source>
</evidence>
<dbReference type="EnsemblProtists" id="Phyra87743">
    <property type="protein sequence ID" value="Phyra87743"/>
    <property type="gene ID" value="Phyra87743"/>
</dbReference>
<sequence>MDRSEFPHLNDSQFESVRKMAGIFGMDALQSLAAATPAEQLERAPVAERKPVQPKPLRLKVNPYEGKEGENLHFWVREVELATDAALVSDERLRVAFALSHLSGRAKSWAYTREATTPGCFASWAQLCEQLRAAFLPANYEYRQRSRFLACKQGRRELHEYIQEMRELTASLVGNPLHEHIKVTVFMDGLRVGPARTQLFRVQASTLEEAIQIALQEEYSHRQARTPATAWLGGSTQGGPQSRGPFNGPVPMDLSLAEQHDIRCFGCGKLGHMKPLPEVSELLNLEEMSMDDFLAQLKAEAIAEMVLLKPEASPEELSSSSVMDKDVLDELGKKRATRTGSAILENPKDPVYPLVKEFSDVVSKDPPSQLPPDRGVRHEIDLVPGTKYCVTRQWPLPREQCKVIDAFFAAKAKAGMVRESKSPHSTPTFCVRKPNGKWRLVHAYNKLNSATVPAQTPIPRKDVLLNNMAGCELYSALDLVDGYYQILMRERDIPLTA</sequence>
<evidence type="ECO:0000313" key="3">
    <source>
        <dbReference type="Proteomes" id="UP000005238"/>
    </source>
</evidence>
<proteinExistence type="predicted"/>
<dbReference type="PANTHER" id="PTHR24559">
    <property type="entry name" value="TRANSPOSON TY3-I GAG-POL POLYPROTEIN"/>
    <property type="match status" value="1"/>
</dbReference>
<dbReference type="Gene3D" id="3.30.70.270">
    <property type="match status" value="1"/>
</dbReference>
<feature type="domain" description="Retrotransposon gag" evidence="1">
    <location>
        <begin position="97"/>
        <end position="191"/>
    </location>
</feature>
<evidence type="ECO:0000313" key="2">
    <source>
        <dbReference type="EnsemblProtists" id="Phyra87743"/>
    </source>
</evidence>
<dbReference type="AlphaFoldDB" id="H3HA31"/>
<keyword evidence="3" id="KW-1185">Reference proteome</keyword>
<dbReference type="CDD" id="cd01647">
    <property type="entry name" value="RT_LTR"/>
    <property type="match status" value="1"/>
</dbReference>
<dbReference type="SUPFAM" id="SSF56672">
    <property type="entry name" value="DNA/RNA polymerases"/>
    <property type="match status" value="1"/>
</dbReference>